<sequence>MRDAGRGGRGRCTRRGRRRRRGRGVGWGRGPVRRGGAGTGGPARGRPAGGRPPASSALRLADRGERHARRARPGPVADVRGGGVVAEGLRFAALGDSVTEGLGDPLPGGGWRGWAALLAGSLPDASFVNLATSGATTLRVLDEQLPSALRFAPTMASVVVGVNDVLRPGFDPRAIEDRLDSVVGTLCASGAVVLTARMPDAGGMLRLPGALRRPLSRRTDALNEAVLAVAQRHRTVHVDLADHPAVADRAAWHVDRLHPNERGHRVVAREFAGALAVRGVPILRMPSAEPHGGAKTRPFEHAWWLATKGTGWMIDRGTDLVPYLMGLAAREIWTAISPRRRMRRRVASGGGPGWASGRSPGGASGGPAGERPGGAFGADPGARAGSREG</sequence>
<evidence type="ECO:0000256" key="1">
    <source>
        <dbReference type="SAM" id="MobiDB-lite"/>
    </source>
</evidence>
<feature type="compositionally biased region" description="Gly residues" evidence="1">
    <location>
        <begin position="348"/>
        <end position="376"/>
    </location>
</feature>
<dbReference type="CDD" id="cd01832">
    <property type="entry name" value="SGNH_hydrolase_like_1"/>
    <property type="match status" value="1"/>
</dbReference>
<keyword evidence="4" id="KW-1185">Reference proteome</keyword>
<dbReference type="Proteomes" id="UP000317982">
    <property type="component" value="Unassembled WGS sequence"/>
</dbReference>
<dbReference type="GO" id="GO:0016787">
    <property type="term" value="F:hydrolase activity"/>
    <property type="evidence" value="ECO:0007669"/>
    <property type="project" value="UniProtKB-KW"/>
</dbReference>
<comment type="caution">
    <text evidence="3">The sequence shown here is derived from an EMBL/GenBank/DDBJ whole genome shotgun (WGS) entry which is preliminary data.</text>
</comment>
<accession>A0A545AQK1</accession>
<dbReference type="InterPro" id="IPR036514">
    <property type="entry name" value="SGNH_hydro_sf"/>
</dbReference>
<dbReference type="SUPFAM" id="SSF52266">
    <property type="entry name" value="SGNH hydrolase"/>
    <property type="match status" value="1"/>
</dbReference>
<organism evidence="3 4">
    <name type="scientific">Cryptosporangium phraense</name>
    <dbReference type="NCBI Taxonomy" id="2593070"/>
    <lineage>
        <taxon>Bacteria</taxon>
        <taxon>Bacillati</taxon>
        <taxon>Actinomycetota</taxon>
        <taxon>Actinomycetes</taxon>
        <taxon>Cryptosporangiales</taxon>
        <taxon>Cryptosporangiaceae</taxon>
        <taxon>Cryptosporangium</taxon>
    </lineage>
</organism>
<feature type="compositionally biased region" description="Low complexity" evidence="1">
    <location>
        <begin position="44"/>
        <end position="54"/>
    </location>
</feature>
<dbReference type="EMBL" id="VIRS01000012">
    <property type="protein sequence ID" value="TQS43612.1"/>
    <property type="molecule type" value="Genomic_DNA"/>
</dbReference>
<dbReference type="InParanoid" id="A0A545AQK1"/>
<dbReference type="AlphaFoldDB" id="A0A545AQK1"/>
<feature type="region of interest" description="Disordered" evidence="1">
    <location>
        <begin position="1"/>
        <end position="79"/>
    </location>
</feature>
<protein>
    <submittedName>
        <fullName evidence="3">SGNH/GDSL hydrolase family protein</fullName>
    </submittedName>
</protein>
<feature type="domain" description="SGNH hydrolase-type esterase" evidence="2">
    <location>
        <begin position="93"/>
        <end position="266"/>
    </location>
</feature>
<feature type="compositionally biased region" description="Basic residues" evidence="1">
    <location>
        <begin position="8"/>
        <end position="23"/>
    </location>
</feature>
<dbReference type="OrthoDB" id="3465773at2"/>
<dbReference type="InterPro" id="IPR013830">
    <property type="entry name" value="SGNH_hydro"/>
</dbReference>
<keyword evidence="3" id="KW-0378">Hydrolase</keyword>
<dbReference type="PANTHER" id="PTHR43784">
    <property type="entry name" value="GDSL-LIKE LIPASE/ACYLHYDROLASE, PUTATIVE (AFU_ORTHOLOGUE AFUA_2G00820)-RELATED"/>
    <property type="match status" value="1"/>
</dbReference>
<evidence type="ECO:0000259" key="2">
    <source>
        <dbReference type="Pfam" id="PF13472"/>
    </source>
</evidence>
<name>A0A545AQK1_9ACTN</name>
<evidence type="ECO:0000313" key="4">
    <source>
        <dbReference type="Proteomes" id="UP000317982"/>
    </source>
</evidence>
<evidence type="ECO:0000313" key="3">
    <source>
        <dbReference type="EMBL" id="TQS43612.1"/>
    </source>
</evidence>
<gene>
    <name evidence="3" type="ORF">FL583_18430</name>
</gene>
<dbReference type="Gene3D" id="3.40.50.1110">
    <property type="entry name" value="SGNH hydrolase"/>
    <property type="match status" value="1"/>
</dbReference>
<proteinExistence type="predicted"/>
<feature type="region of interest" description="Disordered" evidence="1">
    <location>
        <begin position="343"/>
        <end position="389"/>
    </location>
</feature>
<dbReference type="PANTHER" id="PTHR43784:SF2">
    <property type="entry name" value="GDSL-LIKE LIPASE_ACYLHYDROLASE, PUTATIVE (AFU_ORTHOLOGUE AFUA_2G00820)-RELATED"/>
    <property type="match status" value="1"/>
</dbReference>
<feature type="compositionally biased region" description="Gly residues" evidence="1">
    <location>
        <begin position="24"/>
        <end position="43"/>
    </location>
</feature>
<dbReference type="InterPro" id="IPR053140">
    <property type="entry name" value="GDSL_Rv0518-like"/>
</dbReference>
<dbReference type="Pfam" id="PF13472">
    <property type="entry name" value="Lipase_GDSL_2"/>
    <property type="match status" value="1"/>
</dbReference>
<reference evidence="3 4" key="1">
    <citation type="submission" date="2019-07" db="EMBL/GenBank/DDBJ databases">
        <title>Cryptosporangium phraense sp. nov., isolated from plant litter.</title>
        <authorList>
            <person name="Suriyachadkun C."/>
        </authorList>
    </citation>
    <scope>NUCLEOTIDE SEQUENCE [LARGE SCALE GENOMIC DNA]</scope>
    <source>
        <strain evidence="3 4">A-T 5661</strain>
    </source>
</reference>